<dbReference type="Proteomes" id="UP000826212">
    <property type="component" value="Chromosome"/>
</dbReference>
<evidence type="ECO:0000313" key="2">
    <source>
        <dbReference type="Proteomes" id="UP000826212"/>
    </source>
</evidence>
<accession>A0AC61NIZ8</accession>
<proteinExistence type="predicted"/>
<gene>
    <name evidence="1" type="ORF">K4L44_06715</name>
</gene>
<evidence type="ECO:0000313" key="1">
    <source>
        <dbReference type="EMBL" id="QZE15518.1"/>
    </source>
</evidence>
<organism evidence="1 2">
    <name type="scientific">Halosquirtibacter laminarini</name>
    <dbReference type="NCBI Taxonomy" id="3374600"/>
    <lineage>
        <taxon>Bacteria</taxon>
        <taxon>Pseudomonadati</taxon>
        <taxon>Bacteroidota</taxon>
        <taxon>Bacteroidia</taxon>
        <taxon>Marinilabiliales</taxon>
        <taxon>Prolixibacteraceae</taxon>
        <taxon>Halosquirtibacter</taxon>
    </lineage>
</organism>
<name>A0AC61NIZ8_9BACT</name>
<keyword evidence="2" id="KW-1185">Reference proteome</keyword>
<sequence length="1076" mass="120739">MLKRIVSLFVKYPFYGKIIITSLLLLGGISMGLMKKASFPLIESHNISITVTYQGATPKEMDEGVTSLIEDALRGTVGMKEFSSVSRENSANVTVVVENDYNVDEVLTDVKNAVDGISNFPAGAEKPVVAKQKAKTIALFMRLSSEENDLMKIKERSQKIEDDLRASGLVSQITIYGYPSRMEMSVEVNESMLRRYSLTLQDIQTAISNNNLDIFGGVIKNHREEIKINARERSVRPDDIENIVVRANTNGDLVRIKDVAEVHYQFEDIPYKSFVDGDRSAFFVIEKLRTEDLEKISNFISDYCVKFNEANKDMDLEVVRDFKDFLDAQLDILYSNGMMGMILVVLALSVFLSFRLSLWVAWGIPSSFLGMFIVANMMGITINFISVFGMILIVGILVDDGIVIGENIFTHFEMGKSPRRAAIDGTLEVIPAVLTSVSTTIIAFCPLFFIEGNLEMMYEMAAIVVLCLVFSLFEGMFVLPGHLASESVLKPLNKDGWYGKVRNFFDKVIFGVRDRLYLPLLHWLLKYKLISVSIFTTIIIITVGLLTSGRISTTVFPPVSEDNFVIDLCMKPGVNEEVTIARLRSVVDKMKLVNKELAEKYGEEVPIESIAMNTGWAFNGTESGTNTGNIRVFLRKMDKSKMSSHIVKVAISEKVGKIQDAYKFTVGASNRFGAPVSISLLGNSKEELEEASREFKSELGKFSSLYNVMDNNQIGSQEVIVKLKPSAYALGLNEVMVMTQVRQSFYGGLSQRIQNGRDEIWFYVRYPLESRRSVGQLEKMMIRTPKGMYPLSEIAEMDIQRGLTSINHFNGKMEIRIDAYMVNEKESVPPIIEKIENQILPKILANHPGVSYMHQGQIKDAKEESGSIVLSFGIAFFVIWIIIIIFFRSFTQGMMIVAMIPFGIIAALWGHFIEGISFSSMSLWGMVALSGTIINDAVVLLDRYNQNLKRGFHMIPSVIEAAKSRFRPIMLTTITTSAGLFPLIRETSSDTVFIKPMAISLAYGILIGTFFILTVLPVYIVIANEFRLFYARLKGDHSATPESVETAVRDQKISETLDKAMAREIDDTRNEDDFEL</sequence>
<reference evidence="1" key="1">
    <citation type="submission" date="2021-08" db="EMBL/GenBank/DDBJ databases">
        <title>Novel anaerobic bacterium isolated from sea squirt in East Sea, Republic of Korea.</title>
        <authorList>
            <person name="Nguyen T.H."/>
            <person name="Li Z."/>
            <person name="Lee Y.-J."/>
            <person name="Ko J."/>
            <person name="Kim S.-G."/>
        </authorList>
    </citation>
    <scope>NUCLEOTIDE SEQUENCE</scope>
    <source>
        <strain evidence="1">KCTC 25031</strain>
    </source>
</reference>
<dbReference type="EMBL" id="CP081303">
    <property type="protein sequence ID" value="QZE15518.1"/>
    <property type="molecule type" value="Genomic_DNA"/>
</dbReference>
<protein>
    <submittedName>
        <fullName evidence="1">Efflux RND transporter permease subunit</fullName>
    </submittedName>
</protein>